<evidence type="ECO:0000256" key="2">
    <source>
        <dbReference type="ARBA" id="ARBA00006228"/>
    </source>
</evidence>
<dbReference type="Pfam" id="PF01899">
    <property type="entry name" value="MNHE"/>
    <property type="match status" value="1"/>
</dbReference>
<dbReference type="PANTHER" id="PTHR34584:SF1">
    <property type="entry name" value="NA(+)_H(+) ANTIPORTER SUBUNIT E1"/>
    <property type="match status" value="1"/>
</dbReference>
<reference evidence="8 9" key="1">
    <citation type="submission" date="2015-03" db="EMBL/GenBank/DDBJ databases">
        <authorList>
            <person name="Hassan Y."/>
            <person name="Lepp D."/>
            <person name="Li X.-Z."/>
            <person name="Zhou T."/>
        </authorList>
    </citation>
    <scope>NUCLEOTIDE SEQUENCE [LARGE SCALE GENOMIC DNA]</scope>
    <source>
        <strain evidence="8 9">IPL18</strain>
    </source>
</reference>
<evidence type="ECO:0000256" key="1">
    <source>
        <dbReference type="ARBA" id="ARBA00004651"/>
    </source>
</evidence>
<evidence type="ECO:0000313" key="9">
    <source>
        <dbReference type="Proteomes" id="UP000033649"/>
    </source>
</evidence>
<dbReference type="STRING" id="429727.VE26_16410"/>
<keyword evidence="4 7" id="KW-0812">Transmembrane</keyword>
<keyword evidence="6 7" id="KW-0472">Membrane</keyword>
<evidence type="ECO:0000256" key="5">
    <source>
        <dbReference type="ARBA" id="ARBA00022989"/>
    </source>
</evidence>
<organism evidence="8 9">
    <name type="scientific">Devosia chinhatensis</name>
    <dbReference type="NCBI Taxonomy" id="429727"/>
    <lineage>
        <taxon>Bacteria</taxon>
        <taxon>Pseudomonadati</taxon>
        <taxon>Pseudomonadota</taxon>
        <taxon>Alphaproteobacteria</taxon>
        <taxon>Hyphomicrobiales</taxon>
        <taxon>Devosiaceae</taxon>
        <taxon>Devosia</taxon>
    </lineage>
</organism>
<protein>
    <recommendedName>
        <fullName evidence="10">Sodium:proton antiporter</fullName>
    </recommendedName>
</protein>
<keyword evidence="3" id="KW-1003">Cell membrane</keyword>
<dbReference type="AlphaFoldDB" id="A0A0F5FHV8"/>
<comment type="subcellular location">
    <subcellularLocation>
        <location evidence="1">Cell membrane</location>
        <topology evidence="1">Multi-pass membrane protein</topology>
    </subcellularLocation>
</comment>
<name>A0A0F5FHV8_9HYPH</name>
<keyword evidence="9" id="KW-1185">Reference proteome</keyword>
<dbReference type="Proteomes" id="UP000033649">
    <property type="component" value="Unassembled WGS sequence"/>
</dbReference>
<dbReference type="GO" id="GO:0008324">
    <property type="term" value="F:monoatomic cation transmembrane transporter activity"/>
    <property type="evidence" value="ECO:0007669"/>
    <property type="project" value="InterPro"/>
</dbReference>
<comment type="caution">
    <text evidence="8">The sequence shown here is derived from an EMBL/GenBank/DDBJ whole genome shotgun (WGS) entry which is preliminary data.</text>
</comment>
<dbReference type="PATRIC" id="fig|429727.3.peg.3360"/>
<evidence type="ECO:0000313" key="8">
    <source>
        <dbReference type="EMBL" id="KKB08140.1"/>
    </source>
</evidence>
<keyword evidence="5 7" id="KW-1133">Transmembrane helix</keyword>
<evidence type="ECO:0000256" key="3">
    <source>
        <dbReference type="ARBA" id="ARBA00022475"/>
    </source>
</evidence>
<dbReference type="RefSeq" id="WP_046106169.1">
    <property type="nucleotide sequence ID" value="NZ_JZEY01000061.1"/>
</dbReference>
<accession>A0A0F5FHV8</accession>
<evidence type="ECO:0008006" key="10">
    <source>
        <dbReference type="Google" id="ProtNLM"/>
    </source>
</evidence>
<dbReference type="GO" id="GO:0005886">
    <property type="term" value="C:plasma membrane"/>
    <property type="evidence" value="ECO:0007669"/>
    <property type="project" value="UniProtKB-SubCell"/>
</dbReference>
<dbReference type="InterPro" id="IPR002758">
    <property type="entry name" value="Cation_antiport_E"/>
</dbReference>
<evidence type="ECO:0000256" key="4">
    <source>
        <dbReference type="ARBA" id="ARBA00022692"/>
    </source>
</evidence>
<dbReference type="EMBL" id="JZEY01000061">
    <property type="protein sequence ID" value="KKB08140.1"/>
    <property type="molecule type" value="Genomic_DNA"/>
</dbReference>
<proteinExistence type="inferred from homology"/>
<gene>
    <name evidence="8" type="ORF">VE26_16410</name>
</gene>
<sequence>MTDRRTGPMPRLWAALVLAGIFVRELLLSSIIVARTAFARKIDVQPAIVAVPLKLRTRLGVSIVANLVSLTPGTTSLHTSEDGSILYIHALDTLDEEDVIRSIKTSFEKWVLRMEGTP</sequence>
<evidence type="ECO:0000256" key="6">
    <source>
        <dbReference type="ARBA" id="ARBA00023136"/>
    </source>
</evidence>
<comment type="similarity">
    <text evidence="2">Belongs to the CPA3 antiporters (TC 2.A.63) subunit E family.</text>
</comment>
<evidence type="ECO:0000256" key="7">
    <source>
        <dbReference type="SAM" id="Phobius"/>
    </source>
</evidence>
<dbReference type="PANTHER" id="PTHR34584">
    <property type="entry name" value="NA(+)/H(+) ANTIPORTER SUBUNIT E1"/>
    <property type="match status" value="1"/>
</dbReference>
<feature type="transmembrane region" description="Helical" evidence="7">
    <location>
        <begin position="12"/>
        <end position="34"/>
    </location>
</feature>